<feature type="compositionally biased region" description="Pro residues" evidence="1">
    <location>
        <begin position="581"/>
        <end position="593"/>
    </location>
</feature>
<dbReference type="InterPro" id="IPR007890">
    <property type="entry name" value="CHASE2"/>
</dbReference>
<proteinExistence type="predicted"/>
<reference evidence="4" key="1">
    <citation type="journal article" date="2020" name="mSystems">
        <title>Genome- and Community-Level Interaction Insights into Carbon Utilization and Element Cycling Functions of Hydrothermarchaeota in Hydrothermal Sediment.</title>
        <authorList>
            <person name="Zhou Z."/>
            <person name="Liu Y."/>
            <person name="Xu W."/>
            <person name="Pan J."/>
            <person name="Luo Z.H."/>
            <person name="Li M."/>
        </authorList>
    </citation>
    <scope>NUCLEOTIDE SEQUENCE [LARGE SCALE GENOMIC DNA]</scope>
    <source>
        <strain evidence="4">SpSt-418</strain>
    </source>
</reference>
<feature type="compositionally biased region" description="Low complexity" evidence="1">
    <location>
        <begin position="661"/>
        <end position="671"/>
    </location>
</feature>
<dbReference type="EMBL" id="DSRU01000093">
    <property type="protein sequence ID" value="HFM97576.1"/>
    <property type="molecule type" value="Genomic_DNA"/>
</dbReference>
<keyword evidence="2" id="KW-0812">Transmembrane</keyword>
<feature type="transmembrane region" description="Helical" evidence="2">
    <location>
        <begin position="411"/>
        <end position="433"/>
    </location>
</feature>
<feature type="compositionally biased region" description="Low complexity" evidence="1">
    <location>
        <begin position="636"/>
        <end position="651"/>
    </location>
</feature>
<comment type="caution">
    <text evidence="4">The sequence shown here is derived from an EMBL/GenBank/DDBJ whole genome shotgun (WGS) entry which is preliminary data.</text>
</comment>
<keyword evidence="2" id="KW-0472">Membrane</keyword>
<dbReference type="AlphaFoldDB" id="A0A7C3PH10"/>
<evidence type="ECO:0000259" key="3">
    <source>
        <dbReference type="SMART" id="SM01080"/>
    </source>
</evidence>
<accession>A0A7C3PH10</accession>
<feature type="compositionally biased region" description="Pro residues" evidence="1">
    <location>
        <begin position="752"/>
        <end position="766"/>
    </location>
</feature>
<feature type="domain" description="CHASE2" evidence="3">
    <location>
        <begin position="39"/>
        <end position="370"/>
    </location>
</feature>
<evidence type="ECO:0000313" key="4">
    <source>
        <dbReference type="EMBL" id="HFM97576.1"/>
    </source>
</evidence>
<organism evidence="4">
    <name type="scientific">Oscillatoriales cyanobacterium SpSt-418</name>
    <dbReference type="NCBI Taxonomy" id="2282169"/>
    <lineage>
        <taxon>Bacteria</taxon>
        <taxon>Bacillati</taxon>
        <taxon>Cyanobacteriota</taxon>
        <taxon>Cyanophyceae</taxon>
        <taxon>Oscillatoriophycideae</taxon>
        <taxon>Oscillatoriales</taxon>
    </lineage>
</organism>
<evidence type="ECO:0000256" key="1">
    <source>
        <dbReference type="SAM" id="MobiDB-lite"/>
    </source>
</evidence>
<feature type="region of interest" description="Disordered" evidence="1">
    <location>
        <begin position="575"/>
        <end position="832"/>
    </location>
</feature>
<feature type="region of interest" description="Disordered" evidence="1">
    <location>
        <begin position="140"/>
        <end position="164"/>
    </location>
</feature>
<keyword evidence="2" id="KW-1133">Transmembrane helix</keyword>
<dbReference type="SMART" id="SM01080">
    <property type="entry name" value="CHASE2"/>
    <property type="match status" value="1"/>
</dbReference>
<feature type="region of interest" description="Disordered" evidence="1">
    <location>
        <begin position="501"/>
        <end position="537"/>
    </location>
</feature>
<feature type="transmembrane region" description="Helical" evidence="2">
    <location>
        <begin position="349"/>
        <end position="371"/>
    </location>
</feature>
<protein>
    <submittedName>
        <fullName evidence="4">CHASE2 domain-containing protein</fullName>
    </submittedName>
</protein>
<evidence type="ECO:0000256" key="2">
    <source>
        <dbReference type="SAM" id="Phobius"/>
    </source>
</evidence>
<dbReference type="Pfam" id="PF05226">
    <property type="entry name" value="CHASE2"/>
    <property type="match status" value="1"/>
</dbReference>
<feature type="transmembrane region" description="Helical" evidence="2">
    <location>
        <begin position="378"/>
        <end position="399"/>
    </location>
</feature>
<gene>
    <name evidence="4" type="ORF">ENR64_07370</name>
</gene>
<name>A0A7C3PH10_9CYAN</name>
<feature type="region of interest" description="Disordered" evidence="1">
    <location>
        <begin position="181"/>
        <end position="204"/>
    </location>
</feature>
<sequence length="876" mass="95939">MVRRFSDSWRSLWQSSRTVLLTSAAVTVGLVGLREVGALQALELNFYDRMMRLRPTEQPDSRLLVVGITEEDLRRWKYPISDKTLLDALERLEAEEPRAIGLDIIRDGSVQGPAGDRQALLQFMQESGVLVAVCRVPDRTGSAADQGFPPPEGLAPEQFGAANLGADPDSVVRRAFLTLTPPEKPQQSDASTPPPPNSPCNDSSQTIPYFGLQLALNYLDAENIQMEPTPDNFIKLGSTIFKPLPVRTGPYRTADIGGKQGYQMLINYRSNRQLAEEVTLTDVLEGKVSGDRIKDKVVLVGYVAESVKDTFATPFNQQRNLPPMPGVVIHAHVVSQILSAVQNQRSLIWFWHPALENIWIAAWAVGGALLAWRIRRPVLLLGAIALGSLTIFGISYWLFTQAGWIPVVPPLLTFILGSGVVVLFTRGVAQAIYEGVRGFLKLDIEIDKEKKERDVAEIAESDYFRDLQARSEELRREKQTTNGSTSDLLDQISSSSAATTMQNSNAANNHHPDQNSKHPRVSPDSATEADLQDTPEEPLIVQYRPDLDAITPPIQSTPYLNLDVDLIQLFADDRPKSEASPVPPMPPEPPASPAPVHEPAAEPELPPPVVEPFPLLNVQAPEEPTPAPQPPLANDLAQLEDLLQPPQLETPLQPPQPESSRLLQSPQLERPLQPPRPESSRAIADLESLFHPSTPFEANEPLAEEPDAAAEFDMVSPLPAPPVEVPPVNVKDEAPMGVEEEEAREPELELAPPLPPPPPVEVPPVLPIANPAQPHTATKLDALEALLRPPSQDQMPDEPSFQPPTEVQTPLPEQPLTASAAEPLYVEPRPIPLQAESEVAPPVTPAPVVESTPMATGSLAELLHEVEAYYRQTRQS</sequence>